<dbReference type="PANTHER" id="PTHR24260:SF136">
    <property type="entry name" value="GH08193P-RELATED"/>
    <property type="match status" value="1"/>
</dbReference>
<dbReference type="Pfam" id="PF00089">
    <property type="entry name" value="Trypsin"/>
    <property type="match status" value="1"/>
</dbReference>
<sequence>MKLFVLLVICATSAFAENSEIDWSGVKPIEEYSWFWENKPASIRPTEELLNRRRARIVNGDIATPHQFPYQAGLLFNFAAGTALCGGALIHVRNVLTAAHCVDEASGGTVILGAHFIRELEPNQQRRTLTRDHIRLHPLWTPSLIQNDIAMLHLPTAVTLNSAVATILIPLNNNEQFANAAATVSGWGRFDDNIQASSDVLRFYRGTILAQANCALRFPGVIQASNICLSGLNNGGACSGDSGGPLSTSVNGVHTHIGVVSFGLALGCELLWPSVFARTSFYIDWINQNQIN</sequence>
<dbReference type="EMBL" id="OU895877">
    <property type="protein sequence ID" value="CAG9801471.1"/>
    <property type="molecule type" value="Genomic_DNA"/>
</dbReference>
<dbReference type="PROSITE" id="PS00134">
    <property type="entry name" value="TRYPSIN_HIS"/>
    <property type="match status" value="1"/>
</dbReference>
<evidence type="ECO:0000259" key="5">
    <source>
        <dbReference type="PROSITE" id="PS50240"/>
    </source>
</evidence>
<feature type="domain" description="Peptidase S1" evidence="5">
    <location>
        <begin position="57"/>
        <end position="291"/>
    </location>
</feature>
<dbReference type="PROSITE" id="PS00135">
    <property type="entry name" value="TRYPSIN_SER"/>
    <property type="match status" value="1"/>
</dbReference>
<dbReference type="InterPro" id="IPR043504">
    <property type="entry name" value="Peptidase_S1_PA_chymotrypsin"/>
</dbReference>
<comment type="similarity">
    <text evidence="2">Belongs to the peptidase S1 family. CLIP subfamily.</text>
</comment>
<evidence type="ECO:0000313" key="7">
    <source>
        <dbReference type="Proteomes" id="UP001153620"/>
    </source>
</evidence>
<dbReference type="GO" id="GO:0006508">
    <property type="term" value="P:proteolysis"/>
    <property type="evidence" value="ECO:0007669"/>
    <property type="project" value="UniProtKB-KW"/>
</dbReference>
<keyword evidence="1" id="KW-1015">Disulfide bond</keyword>
<keyword evidence="3" id="KW-0378">Hydrolase</keyword>
<protein>
    <recommendedName>
        <fullName evidence="5">Peptidase S1 domain-containing protein</fullName>
    </recommendedName>
</protein>
<proteinExistence type="inferred from homology"/>
<dbReference type="PROSITE" id="PS50240">
    <property type="entry name" value="TRYPSIN_DOM"/>
    <property type="match status" value="1"/>
</dbReference>
<evidence type="ECO:0000256" key="1">
    <source>
        <dbReference type="ARBA" id="ARBA00023157"/>
    </source>
</evidence>
<organism evidence="6 7">
    <name type="scientific">Chironomus riparius</name>
    <dbReference type="NCBI Taxonomy" id="315576"/>
    <lineage>
        <taxon>Eukaryota</taxon>
        <taxon>Metazoa</taxon>
        <taxon>Ecdysozoa</taxon>
        <taxon>Arthropoda</taxon>
        <taxon>Hexapoda</taxon>
        <taxon>Insecta</taxon>
        <taxon>Pterygota</taxon>
        <taxon>Neoptera</taxon>
        <taxon>Endopterygota</taxon>
        <taxon>Diptera</taxon>
        <taxon>Nematocera</taxon>
        <taxon>Chironomoidea</taxon>
        <taxon>Chironomidae</taxon>
        <taxon>Chironominae</taxon>
        <taxon>Chironomus</taxon>
    </lineage>
</organism>
<keyword evidence="3" id="KW-0720">Serine protease</keyword>
<dbReference type="FunFam" id="2.40.10.10:FF:000068">
    <property type="entry name" value="transmembrane protease serine 2"/>
    <property type="match status" value="1"/>
</dbReference>
<accession>A0A9N9RS64</accession>
<keyword evidence="3" id="KW-0645">Protease</keyword>
<dbReference type="InterPro" id="IPR001314">
    <property type="entry name" value="Peptidase_S1A"/>
</dbReference>
<dbReference type="OrthoDB" id="5565075at2759"/>
<dbReference type="PANTHER" id="PTHR24260">
    <property type="match status" value="1"/>
</dbReference>
<feature type="chain" id="PRO_5040363440" description="Peptidase S1 domain-containing protein" evidence="4">
    <location>
        <begin position="17"/>
        <end position="292"/>
    </location>
</feature>
<name>A0A9N9RS64_9DIPT</name>
<evidence type="ECO:0000256" key="2">
    <source>
        <dbReference type="ARBA" id="ARBA00024195"/>
    </source>
</evidence>
<keyword evidence="4" id="KW-0732">Signal</keyword>
<evidence type="ECO:0000313" key="6">
    <source>
        <dbReference type="EMBL" id="CAG9801471.1"/>
    </source>
</evidence>
<gene>
    <name evidence="6" type="ORF">CHIRRI_LOCUS4399</name>
</gene>
<dbReference type="Gene3D" id="2.40.10.10">
    <property type="entry name" value="Trypsin-like serine proteases"/>
    <property type="match status" value="1"/>
</dbReference>
<keyword evidence="7" id="KW-1185">Reference proteome</keyword>
<evidence type="ECO:0000256" key="4">
    <source>
        <dbReference type="SAM" id="SignalP"/>
    </source>
</evidence>
<dbReference type="AlphaFoldDB" id="A0A9N9RS64"/>
<dbReference type="InterPro" id="IPR009003">
    <property type="entry name" value="Peptidase_S1_PA"/>
</dbReference>
<evidence type="ECO:0000256" key="3">
    <source>
        <dbReference type="RuleBase" id="RU363034"/>
    </source>
</evidence>
<feature type="signal peptide" evidence="4">
    <location>
        <begin position="1"/>
        <end position="16"/>
    </location>
</feature>
<reference evidence="6" key="2">
    <citation type="submission" date="2022-10" db="EMBL/GenBank/DDBJ databases">
        <authorList>
            <consortium name="ENA_rothamsted_submissions"/>
            <consortium name="culmorum"/>
            <person name="King R."/>
        </authorList>
    </citation>
    <scope>NUCLEOTIDE SEQUENCE</scope>
</reference>
<dbReference type="InterPro" id="IPR018114">
    <property type="entry name" value="TRYPSIN_HIS"/>
</dbReference>
<dbReference type="SUPFAM" id="SSF50494">
    <property type="entry name" value="Trypsin-like serine proteases"/>
    <property type="match status" value="1"/>
</dbReference>
<dbReference type="GO" id="GO:0004252">
    <property type="term" value="F:serine-type endopeptidase activity"/>
    <property type="evidence" value="ECO:0007669"/>
    <property type="project" value="InterPro"/>
</dbReference>
<dbReference type="Proteomes" id="UP001153620">
    <property type="component" value="Chromosome 1"/>
</dbReference>
<dbReference type="InterPro" id="IPR001254">
    <property type="entry name" value="Trypsin_dom"/>
</dbReference>
<dbReference type="InterPro" id="IPR051333">
    <property type="entry name" value="CLIP_Serine_Protease"/>
</dbReference>
<dbReference type="SMART" id="SM00020">
    <property type="entry name" value="Tryp_SPc"/>
    <property type="match status" value="1"/>
</dbReference>
<dbReference type="CDD" id="cd00190">
    <property type="entry name" value="Tryp_SPc"/>
    <property type="match status" value="1"/>
</dbReference>
<dbReference type="PRINTS" id="PR00722">
    <property type="entry name" value="CHYMOTRYPSIN"/>
</dbReference>
<reference evidence="6" key="1">
    <citation type="submission" date="2022-01" db="EMBL/GenBank/DDBJ databases">
        <authorList>
            <person name="King R."/>
        </authorList>
    </citation>
    <scope>NUCLEOTIDE SEQUENCE</scope>
</reference>
<dbReference type="InterPro" id="IPR033116">
    <property type="entry name" value="TRYPSIN_SER"/>
</dbReference>